<dbReference type="AlphaFoldDB" id="A0A0D3JB08"/>
<sequence>MSQFHAERKDEGELRSTAEVFSSVRQQADQIGKRFASGGRYTEEQFKAGADVKDGPEPAAEEGGGGEEAKSDAVSTNFDPDDNRTLYDRLKEQRDAKQEEWEAAHQFKNQMDHWRLDEDDAAFEEERVDRLNAQRREAERMNQESAEFYKLARERRTTQVAP</sequence>
<feature type="compositionally biased region" description="Basic and acidic residues" evidence="3">
    <location>
        <begin position="41"/>
        <end position="56"/>
    </location>
</feature>
<keyword evidence="6" id="KW-1185">Reference proteome</keyword>
<organism evidence="5 6">
    <name type="scientific">Emiliania huxleyi (strain CCMP1516)</name>
    <dbReference type="NCBI Taxonomy" id="280463"/>
    <lineage>
        <taxon>Eukaryota</taxon>
        <taxon>Haptista</taxon>
        <taxon>Haptophyta</taxon>
        <taxon>Prymnesiophyceae</taxon>
        <taxon>Isochrysidales</taxon>
        <taxon>Noelaerhabdaceae</taxon>
        <taxon>Emiliania</taxon>
    </lineage>
</organism>
<dbReference type="GeneID" id="17266241"/>
<dbReference type="KEGG" id="ehx:EMIHUDRAFT_255445"/>
<comment type="subcellular location">
    <subcellularLocation>
        <location evidence="1">Nucleus</location>
    </subcellularLocation>
</comment>
<protein>
    <recommendedName>
        <fullName evidence="4">FAM192A/Fyv6 N-terminal domain-containing protein</fullName>
    </recommendedName>
</protein>
<evidence type="ECO:0000313" key="6">
    <source>
        <dbReference type="Proteomes" id="UP000013827"/>
    </source>
</evidence>
<evidence type="ECO:0000313" key="5">
    <source>
        <dbReference type="EnsemblProtists" id="EOD20693"/>
    </source>
</evidence>
<evidence type="ECO:0000256" key="2">
    <source>
        <dbReference type="ARBA" id="ARBA00023242"/>
    </source>
</evidence>
<dbReference type="HOGENOM" id="CLU_1639822_0_0_1"/>
<proteinExistence type="predicted"/>
<feature type="domain" description="FAM192A/Fyv6 N-terminal" evidence="4">
    <location>
        <begin position="75"/>
        <end position="146"/>
    </location>
</feature>
<feature type="compositionally biased region" description="Basic and acidic residues" evidence="3">
    <location>
        <begin position="1"/>
        <end position="16"/>
    </location>
</feature>
<dbReference type="RefSeq" id="XP_005773122.1">
    <property type="nucleotide sequence ID" value="XM_005773065.1"/>
</dbReference>
<reference evidence="5" key="2">
    <citation type="submission" date="2024-10" db="UniProtKB">
        <authorList>
            <consortium name="EnsemblProtists"/>
        </authorList>
    </citation>
    <scope>IDENTIFICATION</scope>
</reference>
<reference evidence="6" key="1">
    <citation type="journal article" date="2013" name="Nature">
        <title>Pan genome of the phytoplankton Emiliania underpins its global distribution.</title>
        <authorList>
            <person name="Read B.A."/>
            <person name="Kegel J."/>
            <person name="Klute M.J."/>
            <person name="Kuo A."/>
            <person name="Lefebvre S.C."/>
            <person name="Maumus F."/>
            <person name="Mayer C."/>
            <person name="Miller J."/>
            <person name="Monier A."/>
            <person name="Salamov A."/>
            <person name="Young J."/>
            <person name="Aguilar M."/>
            <person name="Claverie J.M."/>
            <person name="Frickenhaus S."/>
            <person name="Gonzalez K."/>
            <person name="Herman E.K."/>
            <person name="Lin Y.C."/>
            <person name="Napier J."/>
            <person name="Ogata H."/>
            <person name="Sarno A.F."/>
            <person name="Shmutz J."/>
            <person name="Schroeder D."/>
            <person name="de Vargas C."/>
            <person name="Verret F."/>
            <person name="von Dassow P."/>
            <person name="Valentin K."/>
            <person name="Van de Peer Y."/>
            <person name="Wheeler G."/>
            <person name="Dacks J.B."/>
            <person name="Delwiche C.F."/>
            <person name="Dyhrman S.T."/>
            <person name="Glockner G."/>
            <person name="John U."/>
            <person name="Richards T."/>
            <person name="Worden A.Z."/>
            <person name="Zhang X."/>
            <person name="Grigoriev I.V."/>
            <person name="Allen A.E."/>
            <person name="Bidle K."/>
            <person name="Borodovsky M."/>
            <person name="Bowler C."/>
            <person name="Brownlee C."/>
            <person name="Cock J.M."/>
            <person name="Elias M."/>
            <person name="Gladyshev V.N."/>
            <person name="Groth M."/>
            <person name="Guda C."/>
            <person name="Hadaegh A."/>
            <person name="Iglesias-Rodriguez M.D."/>
            <person name="Jenkins J."/>
            <person name="Jones B.M."/>
            <person name="Lawson T."/>
            <person name="Leese F."/>
            <person name="Lindquist E."/>
            <person name="Lobanov A."/>
            <person name="Lomsadze A."/>
            <person name="Malik S.B."/>
            <person name="Marsh M.E."/>
            <person name="Mackinder L."/>
            <person name="Mock T."/>
            <person name="Mueller-Roeber B."/>
            <person name="Pagarete A."/>
            <person name="Parker M."/>
            <person name="Probert I."/>
            <person name="Quesneville H."/>
            <person name="Raines C."/>
            <person name="Rensing S.A."/>
            <person name="Riano-Pachon D.M."/>
            <person name="Richier S."/>
            <person name="Rokitta S."/>
            <person name="Shiraiwa Y."/>
            <person name="Soanes D.M."/>
            <person name="van der Giezen M."/>
            <person name="Wahlund T.M."/>
            <person name="Williams B."/>
            <person name="Wilson W."/>
            <person name="Wolfe G."/>
            <person name="Wurch L.L."/>
        </authorList>
    </citation>
    <scope>NUCLEOTIDE SEQUENCE</scope>
</reference>
<dbReference type="Proteomes" id="UP000013827">
    <property type="component" value="Unassembled WGS sequence"/>
</dbReference>
<evidence type="ECO:0000259" key="4">
    <source>
        <dbReference type="Pfam" id="PF10187"/>
    </source>
</evidence>
<dbReference type="GO" id="GO:0005634">
    <property type="term" value="C:nucleus"/>
    <property type="evidence" value="ECO:0007669"/>
    <property type="project" value="UniProtKB-SubCell"/>
</dbReference>
<dbReference type="PaxDb" id="2903-EOD20693"/>
<dbReference type="InterPro" id="IPR019331">
    <property type="entry name" value="FAM192A/Fyv6_N"/>
</dbReference>
<name>A0A0D3JB08_EMIH1</name>
<feature type="compositionally biased region" description="Polar residues" evidence="3">
    <location>
        <begin position="19"/>
        <end position="29"/>
    </location>
</feature>
<keyword evidence="2" id="KW-0539">Nucleus</keyword>
<accession>A0A0D3JB08</accession>
<evidence type="ECO:0000256" key="1">
    <source>
        <dbReference type="ARBA" id="ARBA00004123"/>
    </source>
</evidence>
<dbReference type="EnsemblProtists" id="EOD20693">
    <property type="protein sequence ID" value="EOD20693"/>
    <property type="gene ID" value="EMIHUDRAFT_255445"/>
</dbReference>
<evidence type="ECO:0000256" key="3">
    <source>
        <dbReference type="SAM" id="MobiDB-lite"/>
    </source>
</evidence>
<dbReference type="Pfam" id="PF10187">
    <property type="entry name" value="FAM192A_Fyv6_N"/>
    <property type="match status" value="1"/>
</dbReference>
<feature type="region of interest" description="Disordered" evidence="3">
    <location>
        <begin position="1"/>
        <end position="84"/>
    </location>
</feature>